<dbReference type="RefSeq" id="WP_076930644.1">
    <property type="nucleotide sequence ID" value="NZ_LT605205.1"/>
</dbReference>
<reference evidence="2 3" key="1">
    <citation type="submission" date="2016-08" db="EMBL/GenBank/DDBJ databases">
        <authorList>
            <person name="Seilhamer J.J."/>
        </authorList>
    </citation>
    <scope>NUCLEOTIDE SEQUENCE [LARGE SCALE GENOMIC DNA]</scope>
    <source>
        <strain evidence="2">M3/6</strain>
    </source>
</reference>
<gene>
    <name evidence="2" type="ORF">PSM36_1857</name>
</gene>
<name>A0A1R3SWL1_9BACT</name>
<keyword evidence="1" id="KW-0732">Signal</keyword>
<proteinExistence type="predicted"/>
<dbReference type="Pfam" id="PF16115">
    <property type="entry name" value="DUF4831"/>
    <property type="match status" value="1"/>
</dbReference>
<evidence type="ECO:0000256" key="1">
    <source>
        <dbReference type="SAM" id="SignalP"/>
    </source>
</evidence>
<dbReference type="InterPro" id="IPR032265">
    <property type="entry name" value="DUF4831"/>
</dbReference>
<evidence type="ECO:0000313" key="2">
    <source>
        <dbReference type="EMBL" id="SCD20673.1"/>
    </source>
</evidence>
<dbReference type="Proteomes" id="UP000187464">
    <property type="component" value="Chromosome I"/>
</dbReference>
<feature type="signal peptide" evidence="1">
    <location>
        <begin position="1"/>
        <end position="21"/>
    </location>
</feature>
<dbReference type="AlphaFoldDB" id="A0A1R3SWL1"/>
<organism evidence="2 3">
    <name type="scientific">Proteiniphilum saccharofermentans</name>
    <dbReference type="NCBI Taxonomy" id="1642647"/>
    <lineage>
        <taxon>Bacteria</taxon>
        <taxon>Pseudomonadati</taxon>
        <taxon>Bacteroidota</taxon>
        <taxon>Bacteroidia</taxon>
        <taxon>Bacteroidales</taxon>
        <taxon>Dysgonomonadaceae</taxon>
        <taxon>Proteiniphilum</taxon>
    </lineage>
</organism>
<evidence type="ECO:0008006" key="4">
    <source>
        <dbReference type="Google" id="ProtNLM"/>
    </source>
</evidence>
<sequence>MIRVKYLIPTLFLAVAFGVSAQKTTRVNAIKANDYGVVYSLPKTSFEITLLVKKTTYRKGEFYPYAQRYLGIEKPITEDKIVYTLEDISIVNRGIPDKNNSFMVAFRPKSLEPFVHLREDGVIVTINANPESETVEELKIPQGLPPSVNPRNYLSQETLMAGSTARQAELVARQIFGLRSSRTDILTGEAENMPPDGNAYKVVMDEINRQEKALTELFTGSEQAEYFTHSYTVVPDERDIDRRVVARFSEKLGPVDADNLAGEAIYLSLVNKTPKVEMQLSERDLKRLENKLSDGIVYNVPGKAMLNIEFRNRTLANKEVDVVQYGTQDVLVRRMFDNTKQPIKVYFYPELGAIKQIIQ</sequence>
<accession>A0A1R3SWL1</accession>
<evidence type="ECO:0000313" key="3">
    <source>
        <dbReference type="Proteomes" id="UP000187464"/>
    </source>
</evidence>
<feature type="chain" id="PRO_5012435834" description="Secreted protein" evidence="1">
    <location>
        <begin position="22"/>
        <end position="359"/>
    </location>
</feature>
<protein>
    <recommendedName>
        <fullName evidence="4">Secreted protein</fullName>
    </recommendedName>
</protein>
<keyword evidence="3" id="KW-1185">Reference proteome</keyword>
<dbReference type="STRING" id="1642647.PSM36_1857"/>
<dbReference type="EMBL" id="LT605205">
    <property type="protein sequence ID" value="SCD20673.1"/>
    <property type="molecule type" value="Genomic_DNA"/>
</dbReference>
<dbReference type="KEGG" id="psac:PSM36_1857"/>